<feature type="non-terminal residue" evidence="1">
    <location>
        <position position="202"/>
    </location>
</feature>
<proteinExistence type="predicted"/>
<dbReference type="EMBL" id="CAJVPT010065571">
    <property type="protein sequence ID" value="CAG8772060.1"/>
    <property type="molecule type" value="Genomic_DNA"/>
</dbReference>
<protein>
    <submittedName>
        <fullName evidence="1">14270_t:CDS:1</fullName>
    </submittedName>
</protein>
<accession>A0ACA9R110</accession>
<evidence type="ECO:0000313" key="1">
    <source>
        <dbReference type="EMBL" id="CAG8772060.1"/>
    </source>
</evidence>
<sequence length="202" mass="23504">MEIYQPEHQDELCHPPGWIQLLKEQGAGWNRTNRGASVPNPASFYDYWSSGTDIQWLEARRNQQEESATRITNRFSGLELEEVQNEDEDSESWDDLDFSDIDGDSATGSNTSDDEETRALKQFMMLSGLDQLPDIPCSDRPLDDLLADPLVWRMSMVERGRLSKSWMGSTRQYFFQRKRQSFSDLKEKYESAKQEYDDCYAQ</sequence>
<keyword evidence="2" id="KW-1185">Reference proteome</keyword>
<reference evidence="1" key="1">
    <citation type="submission" date="2021-06" db="EMBL/GenBank/DDBJ databases">
        <authorList>
            <person name="Kallberg Y."/>
            <person name="Tangrot J."/>
            <person name="Rosling A."/>
        </authorList>
    </citation>
    <scope>NUCLEOTIDE SEQUENCE</scope>
    <source>
        <strain evidence="1">CL356</strain>
    </source>
</reference>
<organism evidence="1 2">
    <name type="scientific">Acaulospora colombiana</name>
    <dbReference type="NCBI Taxonomy" id="27376"/>
    <lineage>
        <taxon>Eukaryota</taxon>
        <taxon>Fungi</taxon>
        <taxon>Fungi incertae sedis</taxon>
        <taxon>Mucoromycota</taxon>
        <taxon>Glomeromycotina</taxon>
        <taxon>Glomeromycetes</taxon>
        <taxon>Diversisporales</taxon>
        <taxon>Acaulosporaceae</taxon>
        <taxon>Acaulospora</taxon>
    </lineage>
</organism>
<name>A0ACA9R110_9GLOM</name>
<evidence type="ECO:0000313" key="2">
    <source>
        <dbReference type="Proteomes" id="UP000789525"/>
    </source>
</evidence>
<gene>
    <name evidence="1" type="ORF">ACOLOM_LOCUS13853</name>
</gene>
<comment type="caution">
    <text evidence="1">The sequence shown here is derived from an EMBL/GenBank/DDBJ whole genome shotgun (WGS) entry which is preliminary data.</text>
</comment>
<dbReference type="Proteomes" id="UP000789525">
    <property type="component" value="Unassembled WGS sequence"/>
</dbReference>